<evidence type="ECO:0000259" key="6">
    <source>
        <dbReference type="PROSITE" id="PS51910"/>
    </source>
</evidence>
<feature type="compositionally biased region" description="Basic and acidic residues" evidence="4">
    <location>
        <begin position="792"/>
        <end position="801"/>
    </location>
</feature>
<evidence type="ECO:0000256" key="1">
    <source>
        <dbReference type="ARBA" id="ARBA00022801"/>
    </source>
</evidence>
<feature type="compositionally biased region" description="Low complexity" evidence="4">
    <location>
        <begin position="729"/>
        <end position="740"/>
    </location>
</feature>
<feature type="region of interest" description="Disordered" evidence="4">
    <location>
        <begin position="462"/>
        <end position="552"/>
    </location>
</feature>
<accession>A0AAV3YKQ6</accession>
<sequence length="852" mass="94362">MEPFPSEVLDLALVINIMCEVFSQRRFRQVCYFTNWSCDLLEPEAHFCLRHIDGTLCTHVVYAFANIDTKFISLTPSRVDDKDRGNITGRYIRFNHLLKNTSQDVKTLLSVGGHNESGSSFEIVSRTTRLRTIFAHQCALYLRRWGFDGLDIDWEYPEESNKEHLTLLLRALRLEFKDESIRTGRQELILSLAAPVSRERVKAGYGVREISKELDMINLMTYDYHGAWSNLTGFNSPLYARSRDARFSPEHSVEWSVDHWIALGAQPDKINLGIAGYGQSYTLKGASEGSRNVGSLSDLLNMDSSGHTTESAEGVSTQRGQRLNETESRSSTKPVTSSLTATAGVGSAAVGPGEPGRLRHLSGQLSYPEICELISAGGHVTWDQEQRVPSVTCDDQWVGFDNKRSIMEKVTWAVHNGLGGIMFWSLDLDDFKGDYCGQGRYPLLTAINMTVNSLTVKPESFLKSTSQRTKDNSSRTAKTEISTGFPMSSSHMTTCMLSPEHDKKEEDGNERTKKPDTVQRELSTTIDQVPPVNQSISLKSKATSSNLSASTSNYHTTSASLQTGLKLRSENQNATVPSSASKLAKSTSNGINIGLTSPLQNKALSTGPALNENINLNRRSWASIVELTKESNADRSTSKLSRFPNDKQSAKETTEISLSIESSQEPRNSSVSETREMEQLSDVYTDTVSQSIPESTSRVFATNNTSGQRAEIPGSPFIKAFPISATSEISTPSSSITSEPHNLDKRVTDTDSDKEESNEITNDYYYYIAFRREFGNDLPNRDAAQLLSNDRNQSKPEEVMKKAMSKKAMGDETQDIRHAKNKGKNGSSSAISVILACVLITSYVFAFLSFST</sequence>
<dbReference type="EMBL" id="BLXT01001211">
    <property type="protein sequence ID" value="GFN83689.1"/>
    <property type="molecule type" value="Genomic_DNA"/>
</dbReference>
<feature type="compositionally biased region" description="Polar residues" evidence="4">
    <location>
        <begin position="302"/>
        <end position="321"/>
    </location>
</feature>
<dbReference type="InterPro" id="IPR011583">
    <property type="entry name" value="Chitinase_II/V-like_cat"/>
</dbReference>
<feature type="region of interest" description="Disordered" evidence="4">
    <location>
        <begin position="632"/>
        <end position="697"/>
    </location>
</feature>
<dbReference type="InterPro" id="IPR017853">
    <property type="entry name" value="GH"/>
</dbReference>
<feature type="transmembrane region" description="Helical" evidence="5">
    <location>
        <begin position="830"/>
        <end position="850"/>
    </location>
</feature>
<feature type="region of interest" description="Disordered" evidence="4">
    <location>
        <begin position="786"/>
        <end position="826"/>
    </location>
</feature>
<dbReference type="InterPro" id="IPR050314">
    <property type="entry name" value="Glycosyl_Hydrlase_18"/>
</dbReference>
<dbReference type="GO" id="GO:0008061">
    <property type="term" value="F:chitin binding"/>
    <property type="evidence" value="ECO:0007669"/>
    <property type="project" value="InterPro"/>
</dbReference>
<gene>
    <name evidence="7" type="ORF">PoB_001019500</name>
</gene>
<feature type="compositionally biased region" description="Basic and acidic residues" evidence="4">
    <location>
        <begin position="741"/>
        <end position="756"/>
    </location>
</feature>
<dbReference type="Gene3D" id="3.10.50.10">
    <property type="match status" value="1"/>
</dbReference>
<evidence type="ECO:0000313" key="8">
    <source>
        <dbReference type="Proteomes" id="UP000735302"/>
    </source>
</evidence>
<proteinExistence type="predicted"/>
<name>A0AAV3YKQ6_9GAST</name>
<dbReference type="SMART" id="SM00636">
    <property type="entry name" value="Glyco_18"/>
    <property type="match status" value="1"/>
</dbReference>
<feature type="compositionally biased region" description="Low complexity" evidence="4">
    <location>
        <begin position="336"/>
        <end position="351"/>
    </location>
</feature>
<dbReference type="PROSITE" id="PS01095">
    <property type="entry name" value="GH18_1"/>
    <property type="match status" value="1"/>
</dbReference>
<dbReference type="PANTHER" id="PTHR11177:SF317">
    <property type="entry name" value="CHITINASE 12-RELATED"/>
    <property type="match status" value="1"/>
</dbReference>
<feature type="compositionally biased region" description="Basic and acidic residues" evidence="4">
    <location>
        <begin position="644"/>
        <end position="654"/>
    </location>
</feature>
<keyword evidence="1 3" id="KW-0378">Hydrolase</keyword>
<dbReference type="GO" id="GO:0006032">
    <property type="term" value="P:chitin catabolic process"/>
    <property type="evidence" value="ECO:0007669"/>
    <property type="project" value="UniProtKB-ARBA"/>
</dbReference>
<dbReference type="InterPro" id="IPR029070">
    <property type="entry name" value="Chitinase_insertion_sf"/>
</dbReference>
<dbReference type="PROSITE" id="PS51910">
    <property type="entry name" value="GH18_2"/>
    <property type="match status" value="1"/>
</dbReference>
<feature type="domain" description="GH18" evidence="6">
    <location>
        <begin position="27"/>
        <end position="454"/>
    </location>
</feature>
<dbReference type="Proteomes" id="UP000735302">
    <property type="component" value="Unassembled WGS sequence"/>
</dbReference>
<keyword evidence="5" id="KW-0812">Transmembrane</keyword>
<feature type="compositionally biased region" description="Basic and acidic residues" evidence="4">
    <location>
        <begin position="808"/>
        <end position="818"/>
    </location>
</feature>
<protein>
    <recommendedName>
        <fullName evidence="6">GH18 domain-containing protein</fullName>
    </recommendedName>
</protein>
<dbReference type="GO" id="GO:0005576">
    <property type="term" value="C:extracellular region"/>
    <property type="evidence" value="ECO:0007669"/>
    <property type="project" value="TreeGrafter"/>
</dbReference>
<dbReference type="SUPFAM" id="SSF51445">
    <property type="entry name" value="(Trans)glycosidases"/>
    <property type="match status" value="1"/>
</dbReference>
<comment type="caution">
    <text evidence="7">The sequence shown here is derived from an EMBL/GenBank/DDBJ whole genome shotgun (WGS) entry which is preliminary data.</text>
</comment>
<dbReference type="InterPro" id="IPR001579">
    <property type="entry name" value="Glyco_hydro_18_chit_AS"/>
</dbReference>
<keyword evidence="8" id="KW-1185">Reference proteome</keyword>
<keyword evidence="5" id="KW-1133">Transmembrane helix</keyword>
<feature type="compositionally biased region" description="Low complexity" evidence="4">
    <location>
        <begin position="537"/>
        <end position="552"/>
    </location>
</feature>
<feature type="compositionally biased region" description="Polar residues" evidence="4">
    <location>
        <begin position="682"/>
        <end position="697"/>
    </location>
</feature>
<evidence type="ECO:0000256" key="5">
    <source>
        <dbReference type="SAM" id="Phobius"/>
    </source>
</evidence>
<dbReference type="PANTHER" id="PTHR11177">
    <property type="entry name" value="CHITINASE"/>
    <property type="match status" value="1"/>
</dbReference>
<keyword evidence="2 3" id="KW-0326">Glycosidase</keyword>
<dbReference type="Gene3D" id="3.20.20.80">
    <property type="entry name" value="Glycosidases"/>
    <property type="match status" value="2"/>
</dbReference>
<evidence type="ECO:0000256" key="2">
    <source>
        <dbReference type="ARBA" id="ARBA00023295"/>
    </source>
</evidence>
<feature type="compositionally biased region" description="Polar residues" evidence="4">
    <location>
        <begin position="474"/>
        <end position="496"/>
    </location>
</feature>
<dbReference type="SUPFAM" id="SSF54556">
    <property type="entry name" value="Chitinase insertion domain"/>
    <property type="match status" value="1"/>
</dbReference>
<feature type="region of interest" description="Disordered" evidence="4">
    <location>
        <begin position="729"/>
        <end position="756"/>
    </location>
</feature>
<feature type="compositionally biased region" description="Basic and acidic residues" evidence="4">
    <location>
        <begin position="499"/>
        <end position="519"/>
    </location>
</feature>
<evidence type="ECO:0000313" key="7">
    <source>
        <dbReference type="EMBL" id="GFN83689.1"/>
    </source>
</evidence>
<dbReference type="GO" id="GO:0005975">
    <property type="term" value="P:carbohydrate metabolic process"/>
    <property type="evidence" value="ECO:0007669"/>
    <property type="project" value="InterPro"/>
</dbReference>
<dbReference type="Pfam" id="PF00704">
    <property type="entry name" value="Glyco_hydro_18"/>
    <property type="match status" value="1"/>
</dbReference>
<feature type="compositionally biased region" description="Low complexity" evidence="4">
    <location>
        <begin position="655"/>
        <end position="665"/>
    </location>
</feature>
<evidence type="ECO:0000256" key="4">
    <source>
        <dbReference type="SAM" id="MobiDB-lite"/>
    </source>
</evidence>
<feature type="compositionally biased region" description="Polar residues" evidence="4">
    <location>
        <begin position="520"/>
        <end position="536"/>
    </location>
</feature>
<organism evidence="7 8">
    <name type="scientific">Plakobranchus ocellatus</name>
    <dbReference type="NCBI Taxonomy" id="259542"/>
    <lineage>
        <taxon>Eukaryota</taxon>
        <taxon>Metazoa</taxon>
        <taxon>Spiralia</taxon>
        <taxon>Lophotrochozoa</taxon>
        <taxon>Mollusca</taxon>
        <taxon>Gastropoda</taxon>
        <taxon>Heterobranchia</taxon>
        <taxon>Euthyneura</taxon>
        <taxon>Panpulmonata</taxon>
        <taxon>Sacoglossa</taxon>
        <taxon>Placobranchoidea</taxon>
        <taxon>Plakobranchidae</taxon>
        <taxon>Plakobranchus</taxon>
    </lineage>
</organism>
<dbReference type="GO" id="GO:0004568">
    <property type="term" value="F:chitinase activity"/>
    <property type="evidence" value="ECO:0007669"/>
    <property type="project" value="UniProtKB-ARBA"/>
</dbReference>
<keyword evidence="5" id="KW-0472">Membrane</keyword>
<reference evidence="7 8" key="1">
    <citation type="journal article" date="2021" name="Elife">
        <title>Chloroplast acquisition without the gene transfer in kleptoplastic sea slugs, Plakobranchus ocellatus.</title>
        <authorList>
            <person name="Maeda T."/>
            <person name="Takahashi S."/>
            <person name="Yoshida T."/>
            <person name="Shimamura S."/>
            <person name="Takaki Y."/>
            <person name="Nagai Y."/>
            <person name="Toyoda A."/>
            <person name="Suzuki Y."/>
            <person name="Arimoto A."/>
            <person name="Ishii H."/>
            <person name="Satoh N."/>
            <person name="Nishiyama T."/>
            <person name="Hasebe M."/>
            <person name="Maruyama T."/>
            <person name="Minagawa J."/>
            <person name="Obokata J."/>
            <person name="Shigenobu S."/>
        </authorList>
    </citation>
    <scope>NUCLEOTIDE SEQUENCE [LARGE SCALE GENOMIC DNA]</scope>
</reference>
<feature type="region of interest" description="Disordered" evidence="4">
    <location>
        <begin position="294"/>
        <end position="357"/>
    </location>
</feature>
<evidence type="ECO:0000256" key="3">
    <source>
        <dbReference type="RuleBase" id="RU000489"/>
    </source>
</evidence>
<dbReference type="InterPro" id="IPR001223">
    <property type="entry name" value="Glyco_hydro18_cat"/>
</dbReference>
<dbReference type="AlphaFoldDB" id="A0AAV3YKQ6"/>